<organism evidence="2 3">
    <name type="scientific">Moorena producens PAL-8-15-08-1</name>
    <dbReference type="NCBI Taxonomy" id="1458985"/>
    <lineage>
        <taxon>Bacteria</taxon>
        <taxon>Bacillati</taxon>
        <taxon>Cyanobacteriota</taxon>
        <taxon>Cyanophyceae</taxon>
        <taxon>Coleofasciculales</taxon>
        <taxon>Coleofasciculaceae</taxon>
        <taxon>Moorena</taxon>
    </lineage>
</organism>
<dbReference type="Proteomes" id="UP000177870">
    <property type="component" value="Chromosome"/>
</dbReference>
<evidence type="ECO:0000313" key="2">
    <source>
        <dbReference type="EMBL" id="AOX03147.1"/>
    </source>
</evidence>
<sequence>MQSLKTLQNITLTGITCLLSLASGEALAADFSGSTFDPGKIDSGIPGFVGDDGLGNVTPNNTVNPVFVDWASGYINYLPAEGVLEQWQTPERALGEVTGAFDGIVSLGELTAEQINSGVNPGEITLTFDQAIRNGDGADFAVFENGFGFADTGLLFAELAHVEVSTDGVNFVRFPSISRTPNPLDPIGQIDPTQVYNLAGKHVNNGVVISEDEFVQTSWGTPFDLDVLSAIAQPDLIDLNNINFVRIIDIPGNGAFTDAEGNPIYDPWQTPIPGSGGFDLEAVGVLNTHAIPEPGTVFGLVIFALSGICLNRSQHHSRSQR</sequence>
<accession>A0A1D8TZS5</accession>
<dbReference type="STRING" id="1458985.BJP34_30210"/>
<dbReference type="AlphaFoldDB" id="A0A1D8TZS5"/>
<evidence type="ECO:0000256" key="1">
    <source>
        <dbReference type="SAM" id="SignalP"/>
    </source>
</evidence>
<name>A0A1D8TZS5_9CYAN</name>
<dbReference type="OrthoDB" id="467677at2"/>
<reference evidence="3" key="1">
    <citation type="submission" date="2016-10" db="EMBL/GenBank/DDBJ databases">
        <title>Comparative genomics uncovers the prolific and rare metabolic potential of the cyanobacterial genus Moorea.</title>
        <authorList>
            <person name="Leao T."/>
            <person name="Castelao G."/>
            <person name="Korobeynikov A."/>
            <person name="Monroe E.A."/>
            <person name="Podell S."/>
            <person name="Glukhov E."/>
            <person name="Allen E."/>
            <person name="Gerwick W.H."/>
            <person name="Gerwick L."/>
        </authorList>
    </citation>
    <scope>NUCLEOTIDE SEQUENCE [LARGE SCALE GENOMIC DNA]</scope>
    <source>
        <strain evidence="3">PAL-8-15-08-1</strain>
    </source>
</reference>
<proteinExistence type="predicted"/>
<dbReference type="RefSeq" id="WP_070395536.1">
    <property type="nucleotide sequence ID" value="NZ_CP017599.1"/>
</dbReference>
<dbReference type="EMBL" id="CP017599">
    <property type="protein sequence ID" value="AOX03147.1"/>
    <property type="molecule type" value="Genomic_DNA"/>
</dbReference>
<evidence type="ECO:0000313" key="3">
    <source>
        <dbReference type="Proteomes" id="UP000177870"/>
    </source>
</evidence>
<protein>
    <recommendedName>
        <fullName evidence="4">PEP-CTERM sorting domain-containing protein</fullName>
    </recommendedName>
</protein>
<gene>
    <name evidence="2" type="ORF">BJP34_30210</name>
</gene>
<evidence type="ECO:0008006" key="4">
    <source>
        <dbReference type="Google" id="ProtNLM"/>
    </source>
</evidence>
<keyword evidence="1" id="KW-0732">Signal</keyword>
<feature type="chain" id="PRO_5009438916" description="PEP-CTERM sorting domain-containing protein" evidence="1">
    <location>
        <begin position="29"/>
        <end position="321"/>
    </location>
</feature>
<dbReference type="KEGG" id="mpro:BJP34_30210"/>
<feature type="signal peptide" evidence="1">
    <location>
        <begin position="1"/>
        <end position="28"/>
    </location>
</feature>